<dbReference type="RefSeq" id="WP_124800081.1">
    <property type="nucleotide sequence ID" value="NZ_CP034170.1"/>
</dbReference>
<keyword evidence="2" id="KW-1185">Reference proteome</keyword>
<dbReference type="OrthoDB" id="4832575at2"/>
<evidence type="ECO:0000313" key="1">
    <source>
        <dbReference type="EMBL" id="AZI59177.1"/>
    </source>
</evidence>
<dbReference type="EMBL" id="CP034170">
    <property type="protein sequence ID" value="AZI59177.1"/>
    <property type="molecule type" value="Genomic_DNA"/>
</dbReference>
<reference evidence="1 2" key="1">
    <citation type="submission" date="2018-11" db="EMBL/GenBank/DDBJ databases">
        <authorList>
            <person name="Da X."/>
        </authorList>
    </citation>
    <scope>NUCLEOTIDE SEQUENCE [LARGE SCALE GENOMIC DNA]</scope>
    <source>
        <strain evidence="1 2">S14-144</strain>
    </source>
</reference>
<gene>
    <name evidence="1" type="ORF">EH165_14545</name>
</gene>
<dbReference type="AlphaFoldDB" id="A0A3G8ZQU7"/>
<reference evidence="1 2" key="2">
    <citation type="submission" date="2018-12" db="EMBL/GenBank/DDBJ databases">
        <title>Nakamurella antarcticus sp. nov., isolated from Antarctica South Shetland Islands soil.</title>
        <authorList>
            <person name="Peng F."/>
        </authorList>
    </citation>
    <scope>NUCLEOTIDE SEQUENCE [LARGE SCALE GENOMIC DNA]</scope>
    <source>
        <strain evidence="1 2">S14-144</strain>
    </source>
</reference>
<dbReference type="KEGG" id="nak:EH165_14545"/>
<accession>A0A3G8ZQU7</accession>
<sequence length="527" mass="55632">MSMGYDGGQMRTERSSVQARQRLIALICLLLTVSGCTAVISGRGSGDTSVAAALAADLAAVSSSARSSASLASSSAASSSSSSAASAAAESSAASVAASLASEAARPKVRPSSVDTSALFESITNALLVGNREAFLLHFTSEALVPATFWWDNMAAIGMDGGAASTYYSDAAMIDVGANDVGTVRQVFMGAHFPGDGADEFNNLRVSTTAYSWDVAASFDPTFEVTSLIVTAWTSLSNAPWDCNCALHVARGVSGVVASLPDDAAFADEILNYQDQGYEWLNNFMTLSAPEIGVPAEVVTFATANADRLYNWFRPLSDGTAEVPVDRSFVAAVQATYSYYGFNPNLAWAVPNTAPRMVVGSDVLDFADPVDVLVHELVHYSLGKFRNEEYWPYTEPYLAEGVAEMIEQVYGFTTPADAVAGAWVVGQPRQATSISASLLAELFDGSLPTSDEMRSGSNSVVNFWYDIAGSLYNYLALTYGMPAALRASVCAYKEGTVLGCVTDDAGVRLSEADLTASWAQWVRATYG</sequence>
<dbReference type="Proteomes" id="UP000268084">
    <property type="component" value="Chromosome"/>
</dbReference>
<name>A0A3G8ZQU7_9ACTN</name>
<protein>
    <submittedName>
        <fullName evidence="1">Uncharacterized protein</fullName>
    </submittedName>
</protein>
<evidence type="ECO:0000313" key="2">
    <source>
        <dbReference type="Proteomes" id="UP000268084"/>
    </source>
</evidence>
<proteinExistence type="predicted"/>
<organism evidence="1 2">
    <name type="scientific">Nakamurella antarctica</name>
    <dbReference type="NCBI Taxonomy" id="1902245"/>
    <lineage>
        <taxon>Bacteria</taxon>
        <taxon>Bacillati</taxon>
        <taxon>Actinomycetota</taxon>
        <taxon>Actinomycetes</taxon>
        <taxon>Nakamurellales</taxon>
        <taxon>Nakamurellaceae</taxon>
        <taxon>Nakamurella</taxon>
    </lineage>
</organism>